<comment type="caution">
    <text evidence="7">The sequence shown here is derived from an EMBL/GenBank/DDBJ whole genome shotgun (WGS) entry which is preliminary data.</text>
</comment>
<keyword evidence="2" id="KW-0004">4Fe-4S</keyword>
<protein>
    <submittedName>
        <fullName evidence="7">NADH-ubiquinone oxidoreductase-F iron-sulfur binding region domain-containing protein</fullName>
    </submittedName>
</protein>
<reference evidence="7 8" key="1">
    <citation type="submission" date="2023-07" db="EMBL/GenBank/DDBJ databases">
        <title>The novel representative of Negativicutes class, Anaeroselena agilis gen. nov. sp. nov.</title>
        <authorList>
            <person name="Prokofeva M.I."/>
            <person name="Elcheninov A.G."/>
            <person name="Klyukina A."/>
            <person name="Kublanov I.V."/>
            <person name="Frolov E.N."/>
            <person name="Podosokorskaya O.A."/>
        </authorList>
    </citation>
    <scope>NUCLEOTIDE SEQUENCE [LARGE SCALE GENOMIC DNA]</scope>
    <source>
        <strain evidence="7 8">4137-cl</strain>
    </source>
</reference>
<evidence type="ECO:0000313" key="8">
    <source>
        <dbReference type="Proteomes" id="UP001254848"/>
    </source>
</evidence>
<gene>
    <name evidence="7" type="ORF">Q4T40_17140</name>
</gene>
<dbReference type="Proteomes" id="UP001254848">
    <property type="component" value="Unassembled WGS sequence"/>
</dbReference>
<dbReference type="Gene3D" id="3.40.50.11540">
    <property type="entry name" value="NADH-ubiquinone oxidoreductase 51kDa subunit"/>
    <property type="match status" value="1"/>
</dbReference>
<organism evidence="7 8">
    <name type="scientific">Anaeroselena agilis</name>
    <dbReference type="NCBI Taxonomy" id="3063788"/>
    <lineage>
        <taxon>Bacteria</taxon>
        <taxon>Bacillati</taxon>
        <taxon>Bacillota</taxon>
        <taxon>Negativicutes</taxon>
        <taxon>Acetonemataceae</taxon>
        <taxon>Anaeroselena</taxon>
    </lineage>
</organism>
<dbReference type="RefSeq" id="WP_413781434.1">
    <property type="nucleotide sequence ID" value="NZ_JAUOZS010000001.1"/>
</dbReference>
<evidence type="ECO:0000259" key="6">
    <source>
        <dbReference type="SMART" id="SM00928"/>
    </source>
</evidence>
<keyword evidence="3" id="KW-0479">Metal-binding</keyword>
<dbReference type="PANTHER" id="PTHR43578">
    <property type="entry name" value="NADH-QUINONE OXIDOREDUCTASE SUBUNIT F"/>
    <property type="match status" value="1"/>
</dbReference>
<dbReference type="InterPro" id="IPR037225">
    <property type="entry name" value="Nuo51_FMN-bd_sf"/>
</dbReference>
<dbReference type="InterPro" id="IPR037207">
    <property type="entry name" value="Nuop51_4Fe4S-bd_sf"/>
</dbReference>
<accession>A0ABU3P1R5</accession>
<dbReference type="SUPFAM" id="SSF142019">
    <property type="entry name" value="Nqo1 FMN-binding domain-like"/>
    <property type="match status" value="1"/>
</dbReference>
<dbReference type="SUPFAM" id="SSF140490">
    <property type="entry name" value="Nqo1C-terminal domain-like"/>
    <property type="match status" value="1"/>
</dbReference>
<dbReference type="Gene3D" id="1.20.1440.230">
    <property type="entry name" value="NADH-ubiquinone oxidoreductase 51kDa subunit, iron-sulphur binding domain"/>
    <property type="match status" value="1"/>
</dbReference>
<dbReference type="PROSITE" id="PS00645">
    <property type="entry name" value="COMPLEX1_51K_2"/>
    <property type="match status" value="1"/>
</dbReference>
<proteinExistence type="inferred from homology"/>
<comment type="similarity">
    <text evidence="1">Belongs to the complex I 51 kDa subunit family.</text>
</comment>
<dbReference type="PANTHER" id="PTHR43578:SF3">
    <property type="entry name" value="NADH-QUINONE OXIDOREDUCTASE SUBUNIT F"/>
    <property type="match status" value="1"/>
</dbReference>
<dbReference type="InterPro" id="IPR001949">
    <property type="entry name" value="NADH-UbQ_OxRdtase_51kDa_CS"/>
</dbReference>
<dbReference type="Pfam" id="PF01512">
    <property type="entry name" value="Complex1_51K"/>
    <property type="match status" value="1"/>
</dbReference>
<evidence type="ECO:0000256" key="2">
    <source>
        <dbReference type="ARBA" id="ARBA00022485"/>
    </source>
</evidence>
<sequence length="429" mass="46224">MSTPHDSANSVFRLGLFRDFPTLMHYRDFGGYQALANALSGSPEAVIGEIGAAGLRGRGGAAFPTAAKLQMVRDNPPGVRYVICNADEGEPGTFKDRFIMTHIPFQLLEGMAIAAYAVGAAQGFIYIRHEYPEAQETMRRAIAAARAAGLLGADILGSGFSFDIEIFSGAGSYLCGEETALLSSIEGKKGRPRLKPPYPTQCGLWGKPTLINNVETLANIPPIVDRGSAWYRALGTADSHGTKLISLSGDVVRRGLYEVPFGTTFREIIYDYGGGLKQGRLKAVNIGGASGVVVPPWELDCPLEYDACGQRGITIGSGAVFVMDDSRSVLENVRNRIDFFLHESCGKCTPCREGLRQAGRIIHKTLAGEAVLADIDNLERYTRTMQNAAFCGLGQAAGNSLISSLKYFRDDYEAMCRDQNQAAPKEATA</sequence>
<keyword evidence="4" id="KW-0408">Iron</keyword>
<dbReference type="Pfam" id="PF10589">
    <property type="entry name" value="NADH_4Fe-4S"/>
    <property type="match status" value="1"/>
</dbReference>
<keyword evidence="5" id="KW-0411">Iron-sulfur</keyword>
<dbReference type="InterPro" id="IPR011538">
    <property type="entry name" value="Nuo51_FMN-bd"/>
</dbReference>
<evidence type="ECO:0000256" key="5">
    <source>
        <dbReference type="ARBA" id="ARBA00023014"/>
    </source>
</evidence>
<dbReference type="Gene3D" id="3.10.20.600">
    <property type="match status" value="1"/>
</dbReference>
<dbReference type="InterPro" id="IPR019575">
    <property type="entry name" value="Nuop51_4Fe4S-bd"/>
</dbReference>
<evidence type="ECO:0000313" key="7">
    <source>
        <dbReference type="EMBL" id="MDT8902971.1"/>
    </source>
</evidence>
<evidence type="ECO:0000256" key="1">
    <source>
        <dbReference type="ARBA" id="ARBA00007523"/>
    </source>
</evidence>
<keyword evidence="8" id="KW-1185">Reference proteome</keyword>
<dbReference type="SMART" id="SM00928">
    <property type="entry name" value="NADH_4Fe-4S"/>
    <property type="match status" value="1"/>
</dbReference>
<dbReference type="Gene3D" id="6.10.250.1450">
    <property type="match status" value="1"/>
</dbReference>
<feature type="domain" description="NADH-ubiquinone oxidoreductase 51kDa subunit iron-sulphur binding" evidence="6">
    <location>
        <begin position="330"/>
        <end position="375"/>
    </location>
</feature>
<evidence type="ECO:0000256" key="4">
    <source>
        <dbReference type="ARBA" id="ARBA00023004"/>
    </source>
</evidence>
<name>A0ABU3P1R5_9FIRM</name>
<evidence type="ECO:0000256" key="3">
    <source>
        <dbReference type="ARBA" id="ARBA00022723"/>
    </source>
</evidence>
<dbReference type="SUPFAM" id="SSF142984">
    <property type="entry name" value="Nqo1 middle domain-like"/>
    <property type="match status" value="1"/>
</dbReference>
<dbReference type="EMBL" id="JAUOZS010000001">
    <property type="protein sequence ID" value="MDT8902971.1"/>
    <property type="molecule type" value="Genomic_DNA"/>
</dbReference>